<keyword evidence="1" id="KW-0479">Metal-binding</keyword>
<dbReference type="Pfam" id="PF00628">
    <property type="entry name" value="PHD"/>
    <property type="match status" value="1"/>
</dbReference>
<dbReference type="InterPro" id="IPR011011">
    <property type="entry name" value="Znf_FYVE_PHD"/>
</dbReference>
<evidence type="ECO:0000256" key="3">
    <source>
        <dbReference type="ARBA" id="ARBA00022833"/>
    </source>
</evidence>
<dbReference type="InterPro" id="IPR019787">
    <property type="entry name" value="Znf_PHD-finger"/>
</dbReference>
<keyword evidence="2" id="KW-0863">Zinc-finger</keyword>
<evidence type="ECO:0000256" key="2">
    <source>
        <dbReference type="ARBA" id="ARBA00022771"/>
    </source>
</evidence>
<name>A0A6C0ESW4_9ZZZZ</name>
<dbReference type="GO" id="GO:0008270">
    <property type="term" value="F:zinc ion binding"/>
    <property type="evidence" value="ECO:0007669"/>
    <property type="project" value="UniProtKB-KW"/>
</dbReference>
<evidence type="ECO:0000313" key="5">
    <source>
        <dbReference type="EMBL" id="QHT31603.1"/>
    </source>
</evidence>
<accession>A0A6C0ESW4</accession>
<dbReference type="Gene3D" id="3.30.40.10">
    <property type="entry name" value="Zinc/RING finger domain, C3HC4 (zinc finger)"/>
    <property type="match status" value="1"/>
</dbReference>
<reference evidence="5" key="1">
    <citation type="journal article" date="2020" name="Nature">
        <title>Giant virus diversity and host interactions through global metagenomics.</title>
        <authorList>
            <person name="Schulz F."/>
            <person name="Roux S."/>
            <person name="Paez-Espino D."/>
            <person name="Jungbluth S."/>
            <person name="Walsh D.A."/>
            <person name="Denef V.J."/>
            <person name="McMahon K.D."/>
            <person name="Konstantinidis K.T."/>
            <person name="Eloe-Fadrosh E.A."/>
            <person name="Kyrpides N.C."/>
            <person name="Woyke T."/>
        </authorList>
    </citation>
    <scope>NUCLEOTIDE SEQUENCE</scope>
    <source>
        <strain evidence="5">GVMAG-M-3300009155-48</strain>
    </source>
</reference>
<dbReference type="SMART" id="SM00249">
    <property type="entry name" value="PHD"/>
    <property type="match status" value="1"/>
</dbReference>
<dbReference type="SUPFAM" id="SSF57903">
    <property type="entry name" value="FYVE/PHD zinc finger"/>
    <property type="match status" value="1"/>
</dbReference>
<dbReference type="PROSITE" id="PS50089">
    <property type="entry name" value="ZF_RING_2"/>
    <property type="match status" value="1"/>
</dbReference>
<dbReference type="AlphaFoldDB" id="A0A6C0ESW4"/>
<sequence length="75" mass="8584">MVNRSFLKSNYDNEICAICNKIVDVKNLLMCVRCNTSLHESCYDIATSINRSYNICPICNRIGCVIKFPCMNSRL</sequence>
<keyword evidence="3" id="KW-0862">Zinc</keyword>
<dbReference type="InterPro" id="IPR001841">
    <property type="entry name" value="Znf_RING"/>
</dbReference>
<dbReference type="InterPro" id="IPR013083">
    <property type="entry name" value="Znf_RING/FYVE/PHD"/>
</dbReference>
<organism evidence="5">
    <name type="scientific">viral metagenome</name>
    <dbReference type="NCBI Taxonomy" id="1070528"/>
    <lineage>
        <taxon>unclassified sequences</taxon>
        <taxon>metagenomes</taxon>
        <taxon>organismal metagenomes</taxon>
    </lineage>
</organism>
<evidence type="ECO:0000256" key="1">
    <source>
        <dbReference type="ARBA" id="ARBA00022723"/>
    </source>
</evidence>
<proteinExistence type="predicted"/>
<protein>
    <recommendedName>
        <fullName evidence="4">RING-type domain-containing protein</fullName>
    </recommendedName>
</protein>
<evidence type="ECO:0000259" key="4">
    <source>
        <dbReference type="PROSITE" id="PS50089"/>
    </source>
</evidence>
<dbReference type="EMBL" id="MN738924">
    <property type="protein sequence ID" value="QHT31603.1"/>
    <property type="molecule type" value="Genomic_DNA"/>
</dbReference>
<feature type="domain" description="RING-type" evidence="4">
    <location>
        <begin position="16"/>
        <end position="60"/>
    </location>
</feature>
<dbReference type="InterPro" id="IPR001965">
    <property type="entry name" value="Znf_PHD"/>
</dbReference>